<feature type="compositionally biased region" description="Basic residues" evidence="1">
    <location>
        <begin position="102"/>
        <end position="111"/>
    </location>
</feature>
<keyword evidence="4" id="KW-1185">Reference proteome</keyword>
<evidence type="ECO:0000313" key="4">
    <source>
        <dbReference type="Proteomes" id="UP001610335"/>
    </source>
</evidence>
<feature type="chain" id="PRO_5047483619" evidence="2">
    <location>
        <begin position="21"/>
        <end position="173"/>
    </location>
</feature>
<organism evidence="3 4">
    <name type="scientific">Aspergillus cavernicola</name>
    <dbReference type="NCBI Taxonomy" id="176166"/>
    <lineage>
        <taxon>Eukaryota</taxon>
        <taxon>Fungi</taxon>
        <taxon>Dikarya</taxon>
        <taxon>Ascomycota</taxon>
        <taxon>Pezizomycotina</taxon>
        <taxon>Eurotiomycetes</taxon>
        <taxon>Eurotiomycetidae</taxon>
        <taxon>Eurotiales</taxon>
        <taxon>Aspergillaceae</taxon>
        <taxon>Aspergillus</taxon>
        <taxon>Aspergillus subgen. Nidulantes</taxon>
    </lineage>
</organism>
<sequence length="173" mass="19159">MLTCIPVQALLFASWQWIYGQQGQQSQSSCKLKRNLPREFLEDLSIAWLDRKESTRSNDALNNPPLGEHPLPRILSTPPGQTTFITLEDLPQPATEAQLASRRIKMPKLGRHTPEQKPAPGSSPQKSNQRKPRVKLPPSVPPPDIKLSMGSVLDAVIKLDEGEGGSRLNGKEN</sequence>
<name>A0ABR4I5Z5_9EURO</name>
<dbReference type="Proteomes" id="UP001610335">
    <property type="component" value="Unassembled WGS sequence"/>
</dbReference>
<gene>
    <name evidence="3" type="ORF">BDW59DRAFT_103884</name>
</gene>
<feature type="signal peptide" evidence="2">
    <location>
        <begin position="1"/>
        <end position="20"/>
    </location>
</feature>
<proteinExistence type="predicted"/>
<evidence type="ECO:0000256" key="2">
    <source>
        <dbReference type="SAM" id="SignalP"/>
    </source>
</evidence>
<keyword evidence="2" id="KW-0732">Signal</keyword>
<evidence type="ECO:0000256" key="1">
    <source>
        <dbReference type="SAM" id="MobiDB-lite"/>
    </source>
</evidence>
<feature type="region of interest" description="Disordered" evidence="1">
    <location>
        <begin position="54"/>
        <end position="149"/>
    </location>
</feature>
<dbReference type="EMBL" id="JBFXLS010000059">
    <property type="protein sequence ID" value="KAL2822268.1"/>
    <property type="molecule type" value="Genomic_DNA"/>
</dbReference>
<reference evidence="3 4" key="1">
    <citation type="submission" date="2024-07" db="EMBL/GenBank/DDBJ databases">
        <title>Section-level genome sequencing and comparative genomics of Aspergillus sections Usti and Cavernicolus.</title>
        <authorList>
            <consortium name="Lawrence Berkeley National Laboratory"/>
            <person name="Nybo J.L."/>
            <person name="Vesth T.C."/>
            <person name="Theobald S."/>
            <person name="Frisvad J.C."/>
            <person name="Larsen T.O."/>
            <person name="Kjaerboelling I."/>
            <person name="Rothschild-Mancinelli K."/>
            <person name="Lyhne E.K."/>
            <person name="Kogle M.E."/>
            <person name="Barry K."/>
            <person name="Clum A."/>
            <person name="Na H."/>
            <person name="Ledsgaard L."/>
            <person name="Lin J."/>
            <person name="Lipzen A."/>
            <person name="Kuo A."/>
            <person name="Riley R."/>
            <person name="Mondo S."/>
            <person name="LaButti K."/>
            <person name="Haridas S."/>
            <person name="Pangalinan J."/>
            <person name="Salamov A.A."/>
            <person name="Simmons B.A."/>
            <person name="Magnuson J.K."/>
            <person name="Chen J."/>
            <person name="Drula E."/>
            <person name="Henrissat B."/>
            <person name="Wiebenga A."/>
            <person name="Lubbers R.J."/>
            <person name="Gomes A.C."/>
            <person name="Makela M.R."/>
            <person name="Stajich J."/>
            <person name="Grigoriev I.V."/>
            <person name="Mortensen U.H."/>
            <person name="De vries R.P."/>
            <person name="Baker S.E."/>
            <person name="Andersen M.R."/>
        </authorList>
    </citation>
    <scope>NUCLEOTIDE SEQUENCE [LARGE SCALE GENOMIC DNA]</scope>
    <source>
        <strain evidence="3 4">CBS 600.67</strain>
    </source>
</reference>
<evidence type="ECO:0000313" key="3">
    <source>
        <dbReference type="EMBL" id="KAL2822268.1"/>
    </source>
</evidence>
<accession>A0ABR4I5Z5</accession>
<comment type="caution">
    <text evidence="3">The sequence shown here is derived from an EMBL/GenBank/DDBJ whole genome shotgun (WGS) entry which is preliminary data.</text>
</comment>
<protein>
    <submittedName>
        <fullName evidence="3">Uncharacterized protein</fullName>
    </submittedName>
</protein>